<dbReference type="RefSeq" id="WP_321398691.1">
    <property type="nucleotide sequence ID" value="NZ_CP139487.1"/>
</dbReference>
<dbReference type="InterPro" id="IPR052162">
    <property type="entry name" value="Sensor_kinase/Photoreceptor"/>
</dbReference>
<dbReference type="SMART" id="SM00388">
    <property type="entry name" value="HisKA"/>
    <property type="match status" value="1"/>
</dbReference>
<protein>
    <recommendedName>
        <fullName evidence="3">histidine kinase</fullName>
        <ecNumber evidence="3">2.7.13.3</ecNumber>
    </recommendedName>
</protein>
<dbReference type="InterPro" id="IPR036890">
    <property type="entry name" value="HATPase_C_sf"/>
</dbReference>
<feature type="transmembrane region" description="Helical" evidence="11">
    <location>
        <begin position="121"/>
        <end position="146"/>
    </location>
</feature>
<keyword evidence="10 11" id="KW-0472">Membrane</keyword>
<dbReference type="GO" id="GO:0005524">
    <property type="term" value="F:ATP binding"/>
    <property type="evidence" value="ECO:0007669"/>
    <property type="project" value="UniProtKB-KW"/>
</dbReference>
<evidence type="ECO:0000256" key="4">
    <source>
        <dbReference type="ARBA" id="ARBA00022475"/>
    </source>
</evidence>
<evidence type="ECO:0000256" key="6">
    <source>
        <dbReference type="ARBA" id="ARBA00022679"/>
    </source>
</evidence>
<evidence type="ECO:0000256" key="1">
    <source>
        <dbReference type="ARBA" id="ARBA00000085"/>
    </source>
</evidence>
<dbReference type="SMART" id="SM00086">
    <property type="entry name" value="PAC"/>
    <property type="match status" value="1"/>
</dbReference>
<dbReference type="EMBL" id="CP139487">
    <property type="protein sequence ID" value="WPU66460.1"/>
    <property type="molecule type" value="Genomic_DNA"/>
</dbReference>
<dbReference type="InterPro" id="IPR013655">
    <property type="entry name" value="PAS_fold_3"/>
</dbReference>
<keyword evidence="15" id="KW-1185">Reference proteome</keyword>
<dbReference type="InterPro" id="IPR003594">
    <property type="entry name" value="HATPase_dom"/>
</dbReference>
<dbReference type="NCBIfam" id="TIGR00229">
    <property type="entry name" value="sensory_box"/>
    <property type="match status" value="2"/>
</dbReference>
<dbReference type="CDD" id="cd00130">
    <property type="entry name" value="PAS"/>
    <property type="match status" value="1"/>
</dbReference>
<dbReference type="CDD" id="cd00082">
    <property type="entry name" value="HisKA"/>
    <property type="match status" value="1"/>
</dbReference>
<dbReference type="InterPro" id="IPR035965">
    <property type="entry name" value="PAS-like_dom_sf"/>
</dbReference>
<dbReference type="AlphaFoldDB" id="A0AAX4HSU5"/>
<dbReference type="PRINTS" id="PR00344">
    <property type="entry name" value="BCTRLSENSOR"/>
</dbReference>
<dbReference type="InterPro" id="IPR005467">
    <property type="entry name" value="His_kinase_dom"/>
</dbReference>
<dbReference type="GO" id="GO:0000155">
    <property type="term" value="F:phosphorelay sensor kinase activity"/>
    <property type="evidence" value="ECO:0007669"/>
    <property type="project" value="InterPro"/>
</dbReference>
<dbReference type="Gene3D" id="1.10.287.130">
    <property type="match status" value="1"/>
</dbReference>
<feature type="transmembrane region" description="Helical" evidence="11">
    <location>
        <begin position="229"/>
        <end position="247"/>
    </location>
</feature>
<feature type="transmembrane region" description="Helical" evidence="11">
    <location>
        <begin position="50"/>
        <end position="75"/>
    </location>
</feature>
<feature type="transmembrane region" description="Helical" evidence="11">
    <location>
        <begin position="87"/>
        <end position="109"/>
    </location>
</feature>
<dbReference type="InterPro" id="IPR036097">
    <property type="entry name" value="HisK_dim/P_sf"/>
</dbReference>
<dbReference type="PANTHER" id="PTHR43304:SF1">
    <property type="entry name" value="PAC DOMAIN-CONTAINING PROTEIN"/>
    <property type="match status" value="1"/>
</dbReference>
<evidence type="ECO:0000256" key="5">
    <source>
        <dbReference type="ARBA" id="ARBA00022553"/>
    </source>
</evidence>
<keyword evidence="5" id="KW-0597">Phosphoprotein</keyword>
<evidence type="ECO:0000313" key="15">
    <source>
        <dbReference type="Proteomes" id="UP001324634"/>
    </source>
</evidence>
<dbReference type="Gene3D" id="2.10.70.100">
    <property type="match status" value="1"/>
</dbReference>
<evidence type="ECO:0000256" key="10">
    <source>
        <dbReference type="ARBA" id="ARBA00023136"/>
    </source>
</evidence>
<dbReference type="Gene3D" id="3.30.565.10">
    <property type="entry name" value="Histidine kinase-like ATPase, C-terminal domain"/>
    <property type="match status" value="1"/>
</dbReference>
<dbReference type="SMART" id="SM00387">
    <property type="entry name" value="HATPase_c"/>
    <property type="match status" value="1"/>
</dbReference>
<gene>
    <name evidence="14" type="ORF">SOO65_06845</name>
</gene>
<dbReference type="SUPFAM" id="SSF55874">
    <property type="entry name" value="ATPase domain of HSP90 chaperone/DNA topoisomerase II/histidine kinase"/>
    <property type="match status" value="1"/>
</dbReference>
<keyword evidence="9 11" id="KW-1133">Transmembrane helix</keyword>
<evidence type="ECO:0000256" key="9">
    <source>
        <dbReference type="ARBA" id="ARBA00022989"/>
    </source>
</evidence>
<organism evidence="14 15">
    <name type="scientific">Peredibacter starrii</name>
    <dbReference type="NCBI Taxonomy" id="28202"/>
    <lineage>
        <taxon>Bacteria</taxon>
        <taxon>Pseudomonadati</taxon>
        <taxon>Bdellovibrionota</taxon>
        <taxon>Bacteriovoracia</taxon>
        <taxon>Bacteriovoracales</taxon>
        <taxon>Bacteriovoracaceae</taxon>
        <taxon>Peredibacter</taxon>
    </lineage>
</organism>
<dbReference type="SUPFAM" id="SSF55785">
    <property type="entry name" value="PYP-like sensor domain (PAS domain)"/>
    <property type="match status" value="2"/>
</dbReference>
<evidence type="ECO:0000256" key="3">
    <source>
        <dbReference type="ARBA" id="ARBA00012438"/>
    </source>
</evidence>
<dbReference type="FunFam" id="3.30.565.10:FF:000006">
    <property type="entry name" value="Sensor histidine kinase WalK"/>
    <property type="match status" value="1"/>
</dbReference>
<evidence type="ECO:0000256" key="7">
    <source>
        <dbReference type="ARBA" id="ARBA00022692"/>
    </source>
</evidence>
<dbReference type="Proteomes" id="UP001324634">
    <property type="component" value="Chromosome"/>
</dbReference>
<keyword evidence="4" id="KW-1003">Cell membrane</keyword>
<dbReference type="KEGG" id="psti:SOO65_06845"/>
<comment type="catalytic activity">
    <reaction evidence="1">
        <text>ATP + protein L-histidine = ADP + protein N-phospho-L-histidine.</text>
        <dbReference type="EC" id="2.7.13.3"/>
    </reaction>
</comment>
<evidence type="ECO:0000313" key="14">
    <source>
        <dbReference type="EMBL" id="WPU66460.1"/>
    </source>
</evidence>
<keyword evidence="14" id="KW-0067">ATP-binding</keyword>
<evidence type="ECO:0000256" key="8">
    <source>
        <dbReference type="ARBA" id="ARBA00022777"/>
    </source>
</evidence>
<evidence type="ECO:0000259" key="13">
    <source>
        <dbReference type="PROSITE" id="PS50113"/>
    </source>
</evidence>
<reference evidence="14 15" key="1">
    <citation type="submission" date="2023-11" db="EMBL/GenBank/DDBJ databases">
        <title>Peredibacter starrii A3.12.</title>
        <authorList>
            <person name="Mitchell R.J."/>
        </authorList>
    </citation>
    <scope>NUCLEOTIDE SEQUENCE [LARGE SCALE GENOMIC DNA]</scope>
    <source>
        <strain evidence="14 15">A3.12</strain>
    </source>
</reference>
<feature type="domain" description="Histidine kinase" evidence="12">
    <location>
        <begin position="583"/>
        <end position="804"/>
    </location>
</feature>
<feature type="transmembrane region" description="Helical" evidence="11">
    <location>
        <begin position="158"/>
        <end position="178"/>
    </location>
</feature>
<accession>A0AAX4HSU5</accession>
<dbReference type="PANTHER" id="PTHR43304">
    <property type="entry name" value="PHYTOCHROME-LIKE PROTEIN CPH1"/>
    <property type="match status" value="1"/>
</dbReference>
<dbReference type="GO" id="GO:0005886">
    <property type="term" value="C:plasma membrane"/>
    <property type="evidence" value="ECO:0007669"/>
    <property type="project" value="UniProtKB-SubCell"/>
</dbReference>
<keyword evidence="7 11" id="KW-0812">Transmembrane</keyword>
<evidence type="ECO:0000256" key="11">
    <source>
        <dbReference type="SAM" id="Phobius"/>
    </source>
</evidence>
<dbReference type="Pfam" id="PF02518">
    <property type="entry name" value="HATPase_c"/>
    <property type="match status" value="1"/>
</dbReference>
<name>A0AAX4HSU5_9BACT</name>
<dbReference type="Pfam" id="PF08447">
    <property type="entry name" value="PAS_3"/>
    <property type="match status" value="1"/>
</dbReference>
<dbReference type="Pfam" id="PF05231">
    <property type="entry name" value="MASE1"/>
    <property type="match status" value="1"/>
</dbReference>
<dbReference type="CDD" id="cd00075">
    <property type="entry name" value="HATPase"/>
    <property type="match status" value="1"/>
</dbReference>
<keyword evidence="8" id="KW-0418">Kinase</keyword>
<dbReference type="InterPro" id="IPR013656">
    <property type="entry name" value="PAS_4"/>
</dbReference>
<feature type="transmembrane region" description="Helical" evidence="11">
    <location>
        <begin position="259"/>
        <end position="281"/>
    </location>
</feature>
<dbReference type="SUPFAM" id="SSF47384">
    <property type="entry name" value="Homodimeric domain of signal transducing histidine kinase"/>
    <property type="match status" value="1"/>
</dbReference>
<dbReference type="PROSITE" id="PS50109">
    <property type="entry name" value="HIS_KIN"/>
    <property type="match status" value="1"/>
</dbReference>
<dbReference type="InterPro" id="IPR003661">
    <property type="entry name" value="HisK_dim/P_dom"/>
</dbReference>
<dbReference type="InterPro" id="IPR004358">
    <property type="entry name" value="Sig_transdc_His_kin-like_C"/>
</dbReference>
<dbReference type="InterPro" id="IPR000014">
    <property type="entry name" value="PAS"/>
</dbReference>
<dbReference type="Gene3D" id="3.30.450.20">
    <property type="entry name" value="PAS domain"/>
    <property type="match status" value="2"/>
</dbReference>
<proteinExistence type="predicted"/>
<dbReference type="Pfam" id="PF00512">
    <property type="entry name" value="HisKA"/>
    <property type="match status" value="1"/>
</dbReference>
<comment type="subcellular location">
    <subcellularLocation>
        <location evidence="2">Cell membrane</location>
        <topology evidence="2">Multi-pass membrane protein</topology>
    </subcellularLocation>
</comment>
<keyword evidence="6" id="KW-0808">Transferase</keyword>
<evidence type="ECO:0000256" key="2">
    <source>
        <dbReference type="ARBA" id="ARBA00004651"/>
    </source>
</evidence>
<dbReference type="InterPro" id="IPR007895">
    <property type="entry name" value="MASE1"/>
</dbReference>
<keyword evidence="14" id="KW-0547">Nucleotide-binding</keyword>
<feature type="domain" description="PAC" evidence="13">
    <location>
        <begin position="513"/>
        <end position="565"/>
    </location>
</feature>
<dbReference type="Pfam" id="PF08448">
    <property type="entry name" value="PAS_4"/>
    <property type="match status" value="1"/>
</dbReference>
<dbReference type="PROSITE" id="PS50113">
    <property type="entry name" value="PAC"/>
    <property type="match status" value="1"/>
</dbReference>
<feature type="transmembrane region" description="Helical" evidence="11">
    <location>
        <begin position="190"/>
        <end position="209"/>
    </location>
</feature>
<evidence type="ECO:0000259" key="12">
    <source>
        <dbReference type="PROSITE" id="PS50109"/>
    </source>
</evidence>
<sequence>MYVDKNRFKLSWEQKIALNVVLAVLHVLSGKVGLLLSTHNSAISSLWPPSGVALAAVLAFGAYQVLPGLLAGILILSFQNFTAPVTIIGVSASCLSETLIATLLLHSIGKGKFRFKTPKDIFRFICTAVFLAPFVSSTMSTTFMFMGNVFGTKEVPSIWFNLFVGNSLGILIFTPFLLTFFVRRERKTNYFEAALLYIGLGFISYWAFQGQETKRFLVLPFACWAALRFGYRGVSVATIIMGFMAVFRSTHWVTTPDAPGIDLFWVQCLTFGTAIGGYFMATVVEAHEMAQEKELEYFISLEHKKVAEEALAILDQAIQKSPIGFALVDKQYRYIRINAAFASINGQPAECHLGRTLNEMIPYISDVVEVMVNRVFETGQSLMNIPYHGPANTPGQTISGLVSYYPVKHPITEEIFGVAISYQDLTEHHRTQELLKENEARLAFAQEAGRIGAFEWDMSTNKILWTSELECIYALNPGEFGGTFEAWMERIHAEDVQVFHENIVRVLIGESEFNLQFRIVTKFHDVRWLLARGRMMRDSQGRGVKFIGINIDITDQKMTEQKLRVTEANLLHALSVRDEFMAIASHELKTPLTSLKLQIELYQRGVLKGDLSIYSPEKINILLERNSRQIDRLTRLVDDMLDISRIRTGKLTLKKEECDLSEMLKDILNRTREQFRASGSGEPIIESVSEARGEWDPLRIDQVMTNIITNAIRYGQGKPVTIKIKNYEESVRISVKDQGLGIAKSDQEKIFQRYERGLIAREVSGLGLGLFICQQIVEAHGGSIWVESEVNQGATFFVDLPRVNASTPFMPYLHHDLIPSEN</sequence>
<dbReference type="InterPro" id="IPR000700">
    <property type="entry name" value="PAS-assoc_C"/>
</dbReference>
<dbReference type="InterPro" id="IPR001610">
    <property type="entry name" value="PAC"/>
</dbReference>
<dbReference type="EC" id="2.7.13.3" evidence="3"/>